<sequence>MRVIGLMSSHCTELRDHIPVMEAMAMFTELIREIFKSSKLKQFLILPLGKLLYLIATQEEKKERPGGLWVVPAAAYTVLMRCLREGEELVVNHMAAKTIENVCSRESQYTQGFITAEVGPALWYWFTHSTVGALRIIAVSDFVMKIIRSLESPYSVIHAKAVLVLLQVLMNNREMLLLCCNSRLVMYIERDVRKATPGKEQQSGNEYLSKCLTLFIRHTVHELPAILDDILSVLGSIVGRKHPSPTQSRQLKQSLPMMAVVLHLLTSQIFRPQVVTEAFLIKFGKLLVVDLIVPLLASLAFSKNVEWRVVSLRVLSEITLLLLLSQDEVEESERDGGREREAEWEGEGISSNTRLLTLISEALLPQYETLLLESDPVPVYALKLLVSLTEHSSPISRLVRESSLLPAIFQVIEEHKNNTVGSMMQNAMALLCNLTGQKGTDLRPFDQQGMIAVVCNVFVEVSGVRLEREMLSGLKSCSFLLLCLLDIIHCLLKNLSSVVRLALQRSDSNEDTEAAEELLLINKPLTNLNNLLIQLLACNDSEVYEEASHCVSLLAQLYGGEGADRLQPKELLSLAHTLQTHTEPRLLRVLKRLMSAVGSSCWGSSRAAETGAAY</sequence>
<reference evidence="3" key="1">
    <citation type="submission" date="2025-08" db="UniProtKB">
        <authorList>
            <consortium name="RefSeq"/>
        </authorList>
    </citation>
    <scope>IDENTIFICATION</scope>
    <source>
        <strain evidence="3">Wakin</strain>
        <tissue evidence="3">Muscle</tissue>
    </source>
</reference>
<name>A0A6P6R308_CARAU</name>
<dbReference type="InterPro" id="IPR045906">
    <property type="entry name" value="ULK4"/>
</dbReference>
<dbReference type="RefSeq" id="XP_026139962.1">
    <property type="nucleotide sequence ID" value="XM_026284177.1"/>
</dbReference>
<dbReference type="KEGG" id="caua:113116192"/>
<dbReference type="Proteomes" id="UP000515129">
    <property type="component" value="Chromosome 16"/>
</dbReference>
<dbReference type="InterPro" id="IPR011989">
    <property type="entry name" value="ARM-like"/>
</dbReference>
<proteinExistence type="predicted"/>
<dbReference type="PANTHER" id="PTHR46240">
    <property type="entry name" value="SER/THR PROTEIN KINASE ULK4"/>
    <property type="match status" value="1"/>
</dbReference>
<dbReference type="InterPro" id="IPR056981">
    <property type="entry name" value="HEAT_ULK4_RUNKEL"/>
</dbReference>
<keyword evidence="2" id="KW-1185">Reference proteome</keyword>
<evidence type="ECO:0000313" key="2">
    <source>
        <dbReference type="Proteomes" id="UP000515129"/>
    </source>
</evidence>
<dbReference type="OrthoDB" id="24822at2759"/>
<dbReference type="GeneID" id="113116192"/>
<organism evidence="2 3">
    <name type="scientific">Carassius auratus</name>
    <name type="common">Goldfish</name>
    <dbReference type="NCBI Taxonomy" id="7957"/>
    <lineage>
        <taxon>Eukaryota</taxon>
        <taxon>Metazoa</taxon>
        <taxon>Chordata</taxon>
        <taxon>Craniata</taxon>
        <taxon>Vertebrata</taxon>
        <taxon>Euteleostomi</taxon>
        <taxon>Actinopterygii</taxon>
        <taxon>Neopterygii</taxon>
        <taxon>Teleostei</taxon>
        <taxon>Ostariophysi</taxon>
        <taxon>Cypriniformes</taxon>
        <taxon>Cyprinidae</taxon>
        <taxon>Cyprininae</taxon>
        <taxon>Carassius</taxon>
    </lineage>
</organism>
<feature type="domain" description="Serine/threonine-protein kinase ULK4/RUNKEL HEAT repeats" evidence="1">
    <location>
        <begin position="223"/>
        <end position="287"/>
    </location>
</feature>
<dbReference type="Pfam" id="PF23606">
    <property type="entry name" value="HEAT_ULK4"/>
    <property type="match status" value="2"/>
</dbReference>
<dbReference type="Gene3D" id="1.25.10.10">
    <property type="entry name" value="Leucine-rich Repeat Variant"/>
    <property type="match status" value="1"/>
</dbReference>
<protein>
    <submittedName>
        <fullName evidence="3">Serine/threonine-protein kinase ULK4-like</fullName>
    </submittedName>
</protein>
<evidence type="ECO:0000259" key="1">
    <source>
        <dbReference type="Pfam" id="PF23606"/>
    </source>
</evidence>
<feature type="domain" description="Serine/threonine-protein kinase ULK4/RUNKEL HEAT repeats" evidence="1">
    <location>
        <begin position="288"/>
        <end position="395"/>
    </location>
</feature>
<gene>
    <name evidence="3" type="primary">LOC113116192</name>
</gene>
<dbReference type="SUPFAM" id="SSF48371">
    <property type="entry name" value="ARM repeat"/>
    <property type="match status" value="1"/>
</dbReference>
<evidence type="ECO:0000313" key="3">
    <source>
        <dbReference type="RefSeq" id="XP_026139962.1"/>
    </source>
</evidence>
<accession>A0A6P6R308</accession>
<dbReference type="PANTHER" id="PTHR46240:SF1">
    <property type="entry name" value="SERINE_THREONINE-PROTEIN KINASE ULK4"/>
    <property type="match status" value="1"/>
</dbReference>
<dbReference type="AlphaFoldDB" id="A0A6P6R308"/>
<dbReference type="InterPro" id="IPR016024">
    <property type="entry name" value="ARM-type_fold"/>
</dbReference>